<evidence type="ECO:0000256" key="2">
    <source>
        <dbReference type="ARBA" id="ARBA00022737"/>
    </source>
</evidence>
<dbReference type="OrthoDB" id="1517790at2759"/>
<protein>
    <recommendedName>
        <fullName evidence="6">Leucine-rich repeat-containing protein 9</fullName>
    </recommendedName>
</protein>
<dbReference type="EMBL" id="JTDF01000701">
    <property type="protein sequence ID" value="KAF8571111.1"/>
    <property type="molecule type" value="Genomic_DNA"/>
</dbReference>
<reference evidence="4 5" key="1">
    <citation type="submission" date="2019-07" db="EMBL/GenBank/DDBJ databases">
        <title>Annotation for the trematode Paragonimus westermani.</title>
        <authorList>
            <person name="Choi Y.-J."/>
        </authorList>
    </citation>
    <scope>NUCLEOTIDE SEQUENCE [LARGE SCALE GENOMIC DNA]</scope>
    <source>
        <strain evidence="4">180907_Pwestermani</strain>
    </source>
</reference>
<dbReference type="InterPro" id="IPR032675">
    <property type="entry name" value="LRR_dom_sf"/>
</dbReference>
<dbReference type="SMART" id="SM00369">
    <property type="entry name" value="LRR_TYP"/>
    <property type="match status" value="10"/>
</dbReference>
<comment type="caution">
    <text evidence="4">The sequence shown here is derived from an EMBL/GenBank/DDBJ whole genome shotgun (WGS) entry which is preliminary data.</text>
</comment>
<dbReference type="SUPFAM" id="SSF52058">
    <property type="entry name" value="L domain-like"/>
    <property type="match status" value="2"/>
</dbReference>
<dbReference type="Pfam" id="PF12799">
    <property type="entry name" value="LRR_4"/>
    <property type="match status" value="1"/>
</dbReference>
<evidence type="ECO:0000313" key="5">
    <source>
        <dbReference type="Proteomes" id="UP000699462"/>
    </source>
</evidence>
<sequence>MSIYEDGEPLPHTSDEQDEEIFRELCYQNGLHTEGFSSDISAVENLHIVFSGLPYLVNLKTFPFLNELLIISQNVAKISHLDSIPNLKKLWICECKVTKIENVDVCENLEELYLYDNAIKTIENLEKLDRLRVLFLNDNRIDVIQGLSTLENLEHLNLSNNTINSINNQLKCNSKLSTLCLSGNKLDNLQNVLRLNFLPNLTSLMINEPGFRKNPVCENPNLPFVLLFFLPKLIELDNVIVSSPELRNSIECIIATKQSFYMMKSQSIHNHFEELNKTLRAAYYSISTKIFAQIRGLDKNMRLLQFRRSHTMKGEVNFGDLDRSLCSSWIRELKLRIRFWECMLERYKFELQQSLKVTEKEEKLQIKLCQVELENCGFIEFTEITKEGECFKHCSDIFASKICCNELWPKNITGVKILRIFKIVNRLLLRNFEEDSVLNEDTTEEDVMRNKDCKLHQLRQQDYVLFVRPDESNELETYVDLIQSGKLSKCTDQCLTHCLHTADEKNLKQLRATQCGVMQWNPKQFISVLILRIWQKSTSQEIVPVLEDKIDLSHFENNESRTEFTTFNEREHDTCRHRIKIWTFTDHLPMLPEFIIDVQYMSKMESTSPFYQILTGNNSKFVLPNLSEGTKTDMRILKQIPAKFLKSIPTGLTEETLETFIETRSPGKAENAILMVVDKCRIRLPNLQKFTNLNEIRLNHCNLQKVPPVSGLAVQVLNLSHNSLRNLSTLGSLPLLKELDISYNLLTDLPEELNNIQSCCSNLERLCLKHNPWKKDKRMRIFTLTVLHNLASLDEIPVTQLERDEAGLQRNERNMTLALIGGSVSTFQVASESCCYFTVDAVADYLLHWNLTSPISEDNISFNNIISLCLKGINLRSVQEELMRLINLRFLCLDDNYLTNVDNLSVCQSLEEISAQDNCLTSVEKLGILKKLRRLLVGRNFLTSFCVPGESQFSSLEVLVLQCNGIKLLHELSACYKLRELYVGHNNISELNAIINLKNLTDLTTIDLSGNPITGELKDYRARLIHYFKCLKSLDGREIQPTEVTQSKELLEGHLSYEFLMEKLECDNFTEISCLDLPSCGIKFVDFLNVNAFMRLQSVNLEKNNLSSFGGLIFLPQIRILCLTENNIDSLFPQNICSLATSKHAKITDGIDQQYVTLYHSTQPIFPFLQVIHLAKNQIKSLQPFQFHRMPSLRSLFLQNNEITSVTGLEGLQQMRELVLDGNKIKEISGVSFLYNWSLQEIHLEYNRLRELQQLNGVETLERLYVAGNKLTDLNDLEKFAESQKQLMEISLIDNPITMKRLHRMILIHGCNRIQIIDGLPVSSEERERCSAFYADLELQNLISSNPCIQNSPLNSQAMKSFPTTEPALPGIRCKKPTLPILQQPGPSLSTKCSIKTNYSCVTAGGQLHKEEAVAISTKSLKALQTKHTRIFTVQGTNCEQISSICPNNSKHSPRCFSMGSARIEPEFFIPGMSIFPVKSAINVTNCPKFGRIISPAEKDSHPRSIMQQRQTR</sequence>
<evidence type="ECO:0000256" key="1">
    <source>
        <dbReference type="ARBA" id="ARBA00022614"/>
    </source>
</evidence>
<evidence type="ECO:0008006" key="6">
    <source>
        <dbReference type="Google" id="ProtNLM"/>
    </source>
</evidence>
<evidence type="ECO:0000256" key="3">
    <source>
        <dbReference type="SAM" id="MobiDB-lite"/>
    </source>
</evidence>
<dbReference type="Pfam" id="PF13855">
    <property type="entry name" value="LRR_8"/>
    <property type="match status" value="1"/>
</dbReference>
<dbReference type="InterPro" id="IPR025875">
    <property type="entry name" value="Leu-rich_rpt_4"/>
</dbReference>
<dbReference type="PROSITE" id="PS51450">
    <property type="entry name" value="LRR"/>
    <property type="match status" value="12"/>
</dbReference>
<dbReference type="SUPFAM" id="SSF52075">
    <property type="entry name" value="Outer arm dynein light chain 1"/>
    <property type="match status" value="1"/>
</dbReference>
<gene>
    <name evidence="4" type="ORF">P879_03963</name>
</gene>
<keyword evidence="2" id="KW-0677">Repeat</keyword>
<dbReference type="PANTHER" id="PTHR46652">
    <property type="entry name" value="LEUCINE-RICH REPEAT AND IQ DOMAIN-CONTAINING PROTEIN 1-RELATED"/>
    <property type="match status" value="1"/>
</dbReference>
<organism evidence="4 5">
    <name type="scientific">Paragonimus westermani</name>
    <dbReference type="NCBI Taxonomy" id="34504"/>
    <lineage>
        <taxon>Eukaryota</taxon>
        <taxon>Metazoa</taxon>
        <taxon>Spiralia</taxon>
        <taxon>Lophotrochozoa</taxon>
        <taxon>Platyhelminthes</taxon>
        <taxon>Trematoda</taxon>
        <taxon>Digenea</taxon>
        <taxon>Plagiorchiida</taxon>
        <taxon>Troglotremata</taxon>
        <taxon>Troglotrematidae</taxon>
        <taxon>Paragonimus</taxon>
    </lineage>
</organism>
<dbReference type="SMART" id="SM00365">
    <property type="entry name" value="LRR_SD22"/>
    <property type="match status" value="12"/>
</dbReference>
<evidence type="ECO:0000313" key="4">
    <source>
        <dbReference type="EMBL" id="KAF8571111.1"/>
    </source>
</evidence>
<keyword evidence="1" id="KW-0433">Leucine-rich repeat</keyword>
<dbReference type="Proteomes" id="UP000699462">
    <property type="component" value="Unassembled WGS sequence"/>
</dbReference>
<dbReference type="InterPro" id="IPR001611">
    <property type="entry name" value="Leu-rich_rpt"/>
</dbReference>
<keyword evidence="5" id="KW-1185">Reference proteome</keyword>
<accession>A0A8T0DWW6</accession>
<dbReference type="InterPro" id="IPR050836">
    <property type="entry name" value="SDS22/Internalin_LRR"/>
</dbReference>
<dbReference type="Gene3D" id="3.80.10.10">
    <property type="entry name" value="Ribonuclease Inhibitor"/>
    <property type="match status" value="8"/>
</dbReference>
<name>A0A8T0DWW6_9TREM</name>
<proteinExistence type="predicted"/>
<dbReference type="PANTHER" id="PTHR46652:SF3">
    <property type="entry name" value="LEUCINE-RICH REPEAT-CONTAINING PROTEIN 9"/>
    <property type="match status" value="1"/>
</dbReference>
<feature type="region of interest" description="Disordered" evidence="3">
    <location>
        <begin position="1493"/>
        <end position="1513"/>
    </location>
</feature>
<dbReference type="SMART" id="SM00364">
    <property type="entry name" value="LRR_BAC"/>
    <property type="match status" value="8"/>
</dbReference>
<dbReference type="InterPro" id="IPR003591">
    <property type="entry name" value="Leu-rich_rpt_typical-subtyp"/>
</dbReference>